<dbReference type="OrthoDB" id="5124431at2"/>
<keyword evidence="2" id="KW-1185">Reference proteome</keyword>
<evidence type="ECO:0000313" key="1">
    <source>
        <dbReference type="EMBL" id="SDC98502.1"/>
    </source>
</evidence>
<sequence length="196" mass="22076">MRFRSRRRAAKRFWAHHARTEARIRHSAAELPLFGRTGWPGRRMTGYWAFAEDGALVTAGLAHGDPGGTTTPELFVFTTRREPAQLVNDLRLGHSLPLGRFEGTMAAGPLKATQRLNLPGSEATGEITIVVDATPRVFRLWDDEEWWQAAHQLSRAHAIVLDGRLLAPADVVLGRVHDIEPYLDGHRAWIRARHRE</sequence>
<name>A0A222VQ79_9PSEU</name>
<dbReference type="AlphaFoldDB" id="A0A222VQ79"/>
<reference evidence="1 2" key="1">
    <citation type="submission" date="2016-10" db="EMBL/GenBank/DDBJ databases">
        <authorList>
            <person name="de Groot N.N."/>
        </authorList>
    </citation>
    <scope>NUCLEOTIDE SEQUENCE [LARGE SCALE GENOMIC DNA]</scope>
    <source>
        <strain evidence="1 2">CGMCC 4.5506</strain>
    </source>
</reference>
<dbReference type="EMBL" id="FMZE01000005">
    <property type="protein sequence ID" value="SDC98502.1"/>
    <property type="molecule type" value="Genomic_DNA"/>
</dbReference>
<dbReference type="Proteomes" id="UP000199494">
    <property type="component" value="Unassembled WGS sequence"/>
</dbReference>
<protein>
    <submittedName>
        <fullName evidence="1">Uncharacterized protein</fullName>
    </submittedName>
</protein>
<gene>
    <name evidence="1" type="ORF">SAMN05421630_10545</name>
</gene>
<proteinExistence type="predicted"/>
<dbReference type="KEGG" id="pmad:BAY61_15005"/>
<dbReference type="RefSeq" id="WP_091804143.1">
    <property type="nucleotide sequence ID" value="NZ_CP016353.1"/>
</dbReference>
<evidence type="ECO:0000313" key="2">
    <source>
        <dbReference type="Proteomes" id="UP000199494"/>
    </source>
</evidence>
<dbReference type="STRING" id="530584.SAMN05421630_10545"/>
<accession>A0A222VQ79</accession>
<organism evidence="1 2">
    <name type="scientific">Prauserella marina</name>
    <dbReference type="NCBI Taxonomy" id="530584"/>
    <lineage>
        <taxon>Bacteria</taxon>
        <taxon>Bacillati</taxon>
        <taxon>Actinomycetota</taxon>
        <taxon>Actinomycetes</taxon>
        <taxon>Pseudonocardiales</taxon>
        <taxon>Pseudonocardiaceae</taxon>
        <taxon>Prauserella</taxon>
    </lineage>
</organism>